<dbReference type="STRING" id="261392.SAMN02745149_01364"/>
<sequence length="608" mass="68140">MQVTTTKICNFLKKISIFSVLLACSAAAFCASDKKWTLAAEQFEFTQNTNNSKAAVSYAKTMPSLIMEQMAENLTRIPRAREQLDRTLYDLQKERLSLFLQLSKEVKARDSLLLADYSARKLKAKLKESDVKIRDIEKKIDENLQSALKETSRREKRMQQDEMRIAHLEQGEIVDDRREEGNGFSRFFKGLGGRQDEDFVLEDVVLYKNDFNQLFDAGEEQRKSGYDSYYFGKACVDAGIQGLITGKITVYGNYISISAELYQYPGGRRIASVSDVGITDDLRTLATSIAAQLTPKIADSMPVELFIEVFPPEAAENIVLSVNDVVYSDGTEKITLPSGVHTITFSSKGYITESTSYSFTGNRRFKITVEMQPDNPGELFLAMKKPFSGDLFANGLFSASLSPSGRFASIHINNQQILGHFVSENGEPCDFFIRTKYLSDGNFLLLDAKPFDRSSYIEKRRIWMYRSYSLLIVSLLPTFYCYGNSFAASSAYNDGYGVSYDEAKKWETARNVTAGISIGCGVLFVVELVRYLRAANSVLPAEAKKMSTKELTKIRGREQIERVKQQELLLEADSAFSDEAENSDGAELSEPEGTGGMPVIKGEIQELQ</sequence>
<evidence type="ECO:0000256" key="1">
    <source>
        <dbReference type="SAM" id="MobiDB-lite"/>
    </source>
</evidence>
<gene>
    <name evidence="3" type="ORF">SAMN02745149_01364</name>
</gene>
<proteinExistence type="predicted"/>
<evidence type="ECO:0000256" key="2">
    <source>
        <dbReference type="SAM" id="SignalP"/>
    </source>
</evidence>
<protein>
    <recommendedName>
        <fullName evidence="5">PEGA domain-containing protein</fullName>
    </recommendedName>
</protein>
<reference evidence="3 4" key="1">
    <citation type="submission" date="2017-02" db="EMBL/GenBank/DDBJ databases">
        <authorList>
            <person name="Peterson S.W."/>
        </authorList>
    </citation>
    <scope>NUCLEOTIDE SEQUENCE [LARGE SCALE GENOMIC DNA]</scope>
    <source>
        <strain evidence="3 4">ATCC BAA-908</strain>
    </source>
</reference>
<feature type="compositionally biased region" description="Acidic residues" evidence="1">
    <location>
        <begin position="576"/>
        <end position="590"/>
    </location>
</feature>
<evidence type="ECO:0000313" key="4">
    <source>
        <dbReference type="Proteomes" id="UP000190423"/>
    </source>
</evidence>
<accession>A0A1T4KX79</accession>
<dbReference type="Proteomes" id="UP000190423">
    <property type="component" value="Unassembled WGS sequence"/>
</dbReference>
<evidence type="ECO:0008006" key="5">
    <source>
        <dbReference type="Google" id="ProtNLM"/>
    </source>
</evidence>
<feature type="chain" id="PRO_5012301177" description="PEGA domain-containing protein" evidence="2">
    <location>
        <begin position="31"/>
        <end position="608"/>
    </location>
</feature>
<evidence type="ECO:0000313" key="3">
    <source>
        <dbReference type="EMBL" id="SJZ47039.1"/>
    </source>
</evidence>
<dbReference type="AlphaFoldDB" id="A0A1T4KX79"/>
<keyword evidence="2" id="KW-0732">Signal</keyword>
<feature type="signal peptide" evidence="2">
    <location>
        <begin position="1"/>
        <end position="30"/>
    </location>
</feature>
<name>A0A1T4KX79_TREPO</name>
<organism evidence="3 4">
    <name type="scientific">Treponema porcinum</name>
    <dbReference type="NCBI Taxonomy" id="261392"/>
    <lineage>
        <taxon>Bacteria</taxon>
        <taxon>Pseudomonadati</taxon>
        <taxon>Spirochaetota</taxon>
        <taxon>Spirochaetia</taxon>
        <taxon>Spirochaetales</taxon>
        <taxon>Treponemataceae</taxon>
        <taxon>Treponema</taxon>
    </lineage>
</organism>
<feature type="region of interest" description="Disordered" evidence="1">
    <location>
        <begin position="573"/>
        <end position="608"/>
    </location>
</feature>
<dbReference type="EMBL" id="FUWG01000009">
    <property type="protein sequence ID" value="SJZ47039.1"/>
    <property type="molecule type" value="Genomic_DNA"/>
</dbReference>
<keyword evidence="4" id="KW-1185">Reference proteome</keyword>